<reference evidence="2 3" key="1">
    <citation type="submission" date="2019-09" db="EMBL/GenBank/DDBJ databases">
        <title>Draft genome sequence of the Ebosin-producing strain Streptomyces sp. 139.</title>
        <authorList>
            <person name="Ai L."/>
            <person name="Geng M."/>
            <person name="Ma M."/>
            <person name="Bai L."/>
        </authorList>
    </citation>
    <scope>NUCLEOTIDE SEQUENCE [LARGE SCALE GENOMIC DNA]</scope>
    <source>
        <strain evidence="2 3">139</strain>
    </source>
</reference>
<keyword evidence="1" id="KW-0812">Transmembrane</keyword>
<sequence length="66" mass="6759">MNTAHGTLLAGVLTALAGLLLWRYTGGVDLPVVTPSRAGVVLMCVGAAEALLGAFRAVRATQGRPR</sequence>
<feature type="transmembrane region" description="Helical" evidence="1">
    <location>
        <begin position="37"/>
        <end position="58"/>
    </location>
</feature>
<dbReference type="RefSeq" id="WP_150152882.1">
    <property type="nucleotide sequence ID" value="NZ_CP043959.1"/>
</dbReference>
<keyword evidence="1" id="KW-1133">Transmembrane helix</keyword>
<protein>
    <recommendedName>
        <fullName evidence="4">DUF1427 family protein</fullName>
    </recommendedName>
</protein>
<evidence type="ECO:0000256" key="1">
    <source>
        <dbReference type="SAM" id="Phobius"/>
    </source>
</evidence>
<dbReference type="EMBL" id="CP043959">
    <property type="protein sequence ID" value="QER85523.1"/>
    <property type="molecule type" value="Genomic_DNA"/>
</dbReference>
<keyword evidence="1" id="KW-0472">Membrane</keyword>
<evidence type="ECO:0000313" key="2">
    <source>
        <dbReference type="EMBL" id="QER85523.1"/>
    </source>
</evidence>
<evidence type="ECO:0008006" key="4">
    <source>
        <dbReference type="Google" id="ProtNLM"/>
    </source>
</evidence>
<proteinExistence type="predicted"/>
<gene>
    <name evidence="2" type="ORF">F3L20_06205</name>
</gene>
<organism evidence="2 3">
    <name type="scientific">Streptomyces tendae</name>
    <dbReference type="NCBI Taxonomy" id="1932"/>
    <lineage>
        <taxon>Bacteria</taxon>
        <taxon>Bacillati</taxon>
        <taxon>Actinomycetota</taxon>
        <taxon>Actinomycetes</taxon>
        <taxon>Kitasatosporales</taxon>
        <taxon>Streptomycetaceae</taxon>
        <taxon>Streptomyces</taxon>
    </lineage>
</organism>
<evidence type="ECO:0000313" key="3">
    <source>
        <dbReference type="Proteomes" id="UP000324308"/>
    </source>
</evidence>
<keyword evidence="3" id="KW-1185">Reference proteome</keyword>
<name>A0ABX5ZM72_STRTE</name>
<dbReference type="InterPro" id="IPR043762">
    <property type="entry name" value="DUF5708"/>
</dbReference>
<accession>A0ABX5ZM72</accession>
<dbReference type="Proteomes" id="UP000324308">
    <property type="component" value="Chromosome"/>
</dbReference>
<dbReference type="Pfam" id="PF18969">
    <property type="entry name" value="DUF5708"/>
    <property type="match status" value="1"/>
</dbReference>